<accession>A0A5C4TIC4</accession>
<gene>
    <name evidence="2" type="ORF">DID87_04650</name>
</gene>
<keyword evidence="1" id="KW-1133">Transmembrane helix</keyword>
<protein>
    <submittedName>
        <fullName evidence="2">Uncharacterized protein</fullName>
    </submittedName>
</protein>
<evidence type="ECO:0000256" key="1">
    <source>
        <dbReference type="SAM" id="Phobius"/>
    </source>
</evidence>
<comment type="caution">
    <text evidence="2">The sequence shown here is derived from an EMBL/GenBank/DDBJ whole genome shotgun (WGS) entry which is preliminary data.</text>
</comment>
<keyword evidence="1" id="KW-0472">Membrane</keyword>
<evidence type="ECO:0000313" key="2">
    <source>
        <dbReference type="EMBL" id="TNK90298.1"/>
    </source>
</evidence>
<proteinExistence type="predicted"/>
<dbReference type="Proteomes" id="UP000313312">
    <property type="component" value="Unassembled WGS sequence"/>
</dbReference>
<dbReference type="EMBL" id="QFCR01000012">
    <property type="protein sequence ID" value="TNK90298.1"/>
    <property type="molecule type" value="Genomic_DNA"/>
</dbReference>
<feature type="transmembrane region" description="Helical" evidence="1">
    <location>
        <begin position="60"/>
        <end position="77"/>
    </location>
</feature>
<evidence type="ECO:0000313" key="3">
    <source>
        <dbReference type="Proteomes" id="UP000313312"/>
    </source>
</evidence>
<sequence length="102" mass="12190">MKLFKTPQAINLWKIFSFLILFMVIDTVTAFFGLGIVLILKYFKLVSIFNAPTLILLELIIRYGLAFILFIWVNRFYMKQRVFLSQYFPLKTKRILYYSQSS</sequence>
<name>A0A5C4TIC4_FRUSA</name>
<organism evidence="2 3">
    <name type="scientific">Fructilactobacillus sanfranciscensis</name>
    <name type="common">Lactobacillus sanfranciscensis</name>
    <dbReference type="NCBI Taxonomy" id="1625"/>
    <lineage>
        <taxon>Bacteria</taxon>
        <taxon>Bacillati</taxon>
        <taxon>Bacillota</taxon>
        <taxon>Bacilli</taxon>
        <taxon>Lactobacillales</taxon>
        <taxon>Lactobacillaceae</taxon>
        <taxon>Fructilactobacillus</taxon>
    </lineage>
</organism>
<feature type="transmembrane region" description="Helical" evidence="1">
    <location>
        <begin position="12"/>
        <end position="40"/>
    </location>
</feature>
<reference evidence="2 3" key="1">
    <citation type="submission" date="2018-05" db="EMBL/GenBank/DDBJ databases">
        <title>Lactobacillus sanfranciscensis Ah4 draft denome sequence.</title>
        <authorList>
            <person name="Zhang G."/>
        </authorList>
    </citation>
    <scope>NUCLEOTIDE SEQUENCE [LARGE SCALE GENOMIC DNA]</scope>
    <source>
        <strain evidence="2 3">Ah4</strain>
    </source>
</reference>
<dbReference type="RefSeq" id="WP_014081428.1">
    <property type="nucleotide sequence ID" value="NZ_CAUOSB010000001.1"/>
</dbReference>
<dbReference type="GeneID" id="93159940"/>
<keyword evidence="1" id="KW-0812">Transmembrane</keyword>
<dbReference type="AlphaFoldDB" id="A0A5C4TIC4"/>